<dbReference type="GO" id="GO:0140359">
    <property type="term" value="F:ABC-type transporter activity"/>
    <property type="evidence" value="ECO:0007669"/>
    <property type="project" value="UniProtKB-ARBA"/>
</dbReference>
<dbReference type="SUPFAM" id="SSF52540">
    <property type="entry name" value="P-loop containing nucleoside triphosphate hydrolases"/>
    <property type="match status" value="1"/>
</dbReference>
<reference evidence="8 9" key="1">
    <citation type="journal article" date="2014" name="Genome Announc.">
        <title>Whole Genome Sequence of the Probiotic Strain Lactobacillus paracasei N1115, Isolated from Traditional Chinese Fermented Milk.</title>
        <authorList>
            <person name="Wang S."/>
            <person name="Zhu H."/>
            <person name="He F."/>
            <person name="Luo Y."/>
            <person name="Kang Z."/>
            <person name="Lu C."/>
            <person name="Feng L."/>
            <person name="Lu X."/>
            <person name="Xue Y."/>
            <person name="Wang H."/>
        </authorList>
    </citation>
    <scope>NUCLEOTIDE SEQUENCE [LARGE SCALE GENOMIC DNA]</scope>
    <source>
        <strain evidence="8 9">N1115</strain>
    </source>
</reference>
<name>A0A806LDP3_LACPA</name>
<protein>
    <submittedName>
        <fullName evidence="8">ABC transporter ATP-binding protein</fullName>
    </submittedName>
</protein>
<keyword evidence="6" id="KW-0472">Membrane</keyword>
<dbReference type="GO" id="GO:0016887">
    <property type="term" value="F:ATP hydrolysis activity"/>
    <property type="evidence" value="ECO:0007669"/>
    <property type="project" value="InterPro"/>
</dbReference>
<evidence type="ECO:0000313" key="8">
    <source>
        <dbReference type="EMBL" id="AHJ34111.1"/>
    </source>
</evidence>
<sequence>MSIRLANVSKDFGNTKVLSDVSVEIEPGEFFVMVGPSGSGKSTLLRMIAGLTSVTDGRIYFNDRDVTDLPPKDRKLAMVFQNYALLPFMNVAQNIRFGLENQDLNDDEKSKRVDWALDLVHLSDLRDRKPKELSGGQQQRVSLARALATKAPVVLMDEPLSNLDAQLRTEMREEIARLHREIGMTLIYVTHDQVEAMTMGDRILVLDDEKIQQLGTPLDLYNHPANEFVAKFIGSPEMNLMPITINDDGDRFSIGDTFWTDNAFVLPFDLPAGSYHLGIRPEKLVPVSIANPDTITAKVKSLQQLGNDTLIFCDFDGQTLVSRVPEQFTIAVGADLNLLLPANADEWHLFDSNNGVRITAAAPAREAVEYGAQQRTQQNRN</sequence>
<keyword evidence="1" id="KW-0813">Transport</keyword>
<organism evidence="8 9">
    <name type="scientific">Lacticaseibacillus paracasei N1115</name>
    <dbReference type="NCBI Taxonomy" id="1446494"/>
    <lineage>
        <taxon>Bacteria</taxon>
        <taxon>Bacillati</taxon>
        <taxon>Bacillota</taxon>
        <taxon>Bacilli</taxon>
        <taxon>Lactobacillales</taxon>
        <taxon>Lactobacillaceae</taxon>
        <taxon>Lacticaseibacillus</taxon>
    </lineage>
</organism>
<evidence type="ECO:0000313" key="9">
    <source>
        <dbReference type="Proteomes" id="UP000019441"/>
    </source>
</evidence>
<evidence type="ECO:0000256" key="3">
    <source>
        <dbReference type="ARBA" id="ARBA00022741"/>
    </source>
</evidence>
<dbReference type="Gene3D" id="2.40.50.140">
    <property type="entry name" value="Nucleic acid-binding proteins"/>
    <property type="match status" value="1"/>
</dbReference>
<accession>A0A806LDP3</accession>
<dbReference type="InterPro" id="IPR047641">
    <property type="entry name" value="ABC_transpr_MalK/UgpC-like"/>
</dbReference>
<evidence type="ECO:0000256" key="1">
    <source>
        <dbReference type="ARBA" id="ARBA00022448"/>
    </source>
</evidence>
<keyword evidence="3" id="KW-0547">Nucleotide-binding</keyword>
<dbReference type="SUPFAM" id="SSF50331">
    <property type="entry name" value="MOP-like"/>
    <property type="match status" value="1"/>
</dbReference>
<dbReference type="InterPro" id="IPR027417">
    <property type="entry name" value="P-loop_NTPase"/>
</dbReference>
<dbReference type="PANTHER" id="PTHR43875:SF15">
    <property type="entry name" value="TREHALOSE IMPORT ATP-BINDING PROTEIN SUGC"/>
    <property type="match status" value="1"/>
</dbReference>
<dbReference type="Gene3D" id="2.40.50.100">
    <property type="match status" value="1"/>
</dbReference>
<dbReference type="Pfam" id="PF08402">
    <property type="entry name" value="TOBE_2"/>
    <property type="match status" value="1"/>
</dbReference>
<feature type="domain" description="ABC transporter" evidence="7">
    <location>
        <begin position="3"/>
        <end position="233"/>
    </location>
</feature>
<dbReference type="GO" id="GO:0005524">
    <property type="term" value="F:ATP binding"/>
    <property type="evidence" value="ECO:0007669"/>
    <property type="project" value="UniProtKB-KW"/>
</dbReference>
<evidence type="ECO:0000256" key="5">
    <source>
        <dbReference type="ARBA" id="ARBA00022967"/>
    </source>
</evidence>
<dbReference type="GO" id="GO:0055052">
    <property type="term" value="C:ATP-binding cassette (ABC) transporter complex, substrate-binding subunit-containing"/>
    <property type="evidence" value="ECO:0007669"/>
    <property type="project" value="TreeGrafter"/>
</dbReference>
<proteinExistence type="predicted"/>
<keyword evidence="4 8" id="KW-0067">ATP-binding</keyword>
<dbReference type="Pfam" id="PF00005">
    <property type="entry name" value="ABC_tran"/>
    <property type="match status" value="1"/>
</dbReference>
<keyword evidence="5" id="KW-1278">Translocase</keyword>
<dbReference type="PROSITE" id="PS00211">
    <property type="entry name" value="ABC_TRANSPORTER_1"/>
    <property type="match status" value="1"/>
</dbReference>
<evidence type="ECO:0000256" key="6">
    <source>
        <dbReference type="ARBA" id="ARBA00023136"/>
    </source>
</evidence>
<dbReference type="PROSITE" id="PS50893">
    <property type="entry name" value="ABC_TRANSPORTER_2"/>
    <property type="match status" value="1"/>
</dbReference>
<dbReference type="InterPro" id="IPR003439">
    <property type="entry name" value="ABC_transporter-like_ATP-bd"/>
</dbReference>
<dbReference type="KEGG" id="lpq:AF91_13515"/>
<gene>
    <name evidence="8" type="ORF">AF91_13515</name>
</gene>
<evidence type="ECO:0000259" key="7">
    <source>
        <dbReference type="PROSITE" id="PS50893"/>
    </source>
</evidence>
<dbReference type="SMART" id="SM00382">
    <property type="entry name" value="AAA"/>
    <property type="match status" value="1"/>
</dbReference>
<dbReference type="InterPro" id="IPR008995">
    <property type="entry name" value="Mo/tungstate-bd_C_term_dom"/>
</dbReference>
<evidence type="ECO:0000256" key="2">
    <source>
        <dbReference type="ARBA" id="ARBA00022475"/>
    </source>
</evidence>
<dbReference type="RefSeq" id="WP_016365304.1">
    <property type="nucleotide sequence ID" value="NZ_CP007122.1"/>
</dbReference>
<dbReference type="InterPro" id="IPR017871">
    <property type="entry name" value="ABC_transporter-like_CS"/>
</dbReference>
<dbReference type="Gene3D" id="3.40.50.300">
    <property type="entry name" value="P-loop containing nucleotide triphosphate hydrolases"/>
    <property type="match status" value="1"/>
</dbReference>
<dbReference type="InterPro" id="IPR012340">
    <property type="entry name" value="NA-bd_OB-fold"/>
</dbReference>
<dbReference type="EMBL" id="CP007122">
    <property type="protein sequence ID" value="AHJ34111.1"/>
    <property type="molecule type" value="Genomic_DNA"/>
</dbReference>
<dbReference type="FunFam" id="3.40.50.300:FF:000042">
    <property type="entry name" value="Maltose/maltodextrin ABC transporter, ATP-binding protein"/>
    <property type="match status" value="1"/>
</dbReference>
<evidence type="ECO:0000256" key="4">
    <source>
        <dbReference type="ARBA" id="ARBA00022840"/>
    </source>
</evidence>
<dbReference type="Proteomes" id="UP000019441">
    <property type="component" value="Chromosome"/>
</dbReference>
<dbReference type="InterPro" id="IPR003593">
    <property type="entry name" value="AAA+_ATPase"/>
</dbReference>
<keyword evidence="2" id="KW-1003">Cell membrane</keyword>
<dbReference type="PANTHER" id="PTHR43875">
    <property type="entry name" value="MALTODEXTRIN IMPORT ATP-BINDING PROTEIN MSMX"/>
    <property type="match status" value="1"/>
</dbReference>
<dbReference type="AlphaFoldDB" id="A0A806LDP3"/>
<dbReference type="InterPro" id="IPR013611">
    <property type="entry name" value="Transp-assoc_OB_typ2"/>
</dbReference>